<reference evidence="2" key="1">
    <citation type="journal article" date="2023" name="Mol. Phylogenet. Evol.">
        <title>Genome-scale phylogeny and comparative genomics of the fungal order Sordariales.</title>
        <authorList>
            <person name="Hensen N."/>
            <person name="Bonometti L."/>
            <person name="Westerberg I."/>
            <person name="Brannstrom I.O."/>
            <person name="Guillou S."/>
            <person name="Cros-Aarteil S."/>
            <person name="Calhoun S."/>
            <person name="Haridas S."/>
            <person name="Kuo A."/>
            <person name="Mondo S."/>
            <person name="Pangilinan J."/>
            <person name="Riley R."/>
            <person name="LaButti K."/>
            <person name="Andreopoulos B."/>
            <person name="Lipzen A."/>
            <person name="Chen C."/>
            <person name="Yan M."/>
            <person name="Daum C."/>
            <person name="Ng V."/>
            <person name="Clum A."/>
            <person name="Steindorff A."/>
            <person name="Ohm R.A."/>
            <person name="Martin F."/>
            <person name="Silar P."/>
            <person name="Natvig D.O."/>
            <person name="Lalanne C."/>
            <person name="Gautier V."/>
            <person name="Ament-Velasquez S.L."/>
            <person name="Kruys A."/>
            <person name="Hutchinson M.I."/>
            <person name="Powell A.J."/>
            <person name="Barry K."/>
            <person name="Miller A.N."/>
            <person name="Grigoriev I.V."/>
            <person name="Debuchy R."/>
            <person name="Gladieux P."/>
            <person name="Hiltunen Thoren M."/>
            <person name="Johannesson H."/>
        </authorList>
    </citation>
    <scope>NUCLEOTIDE SEQUENCE</scope>
    <source>
        <strain evidence="2">CBS 626.80</strain>
    </source>
</reference>
<feature type="region of interest" description="Disordered" evidence="1">
    <location>
        <begin position="60"/>
        <end position="85"/>
    </location>
</feature>
<dbReference type="AlphaFoldDB" id="A0AAN6NPY3"/>
<feature type="region of interest" description="Disordered" evidence="1">
    <location>
        <begin position="33"/>
        <end position="52"/>
    </location>
</feature>
<dbReference type="Proteomes" id="UP001303222">
    <property type="component" value="Unassembled WGS sequence"/>
</dbReference>
<name>A0AAN6NPY3_9PEZI</name>
<comment type="caution">
    <text evidence="2">The sequence shown here is derived from an EMBL/GenBank/DDBJ whole genome shotgun (WGS) entry which is preliminary data.</text>
</comment>
<evidence type="ECO:0000313" key="2">
    <source>
        <dbReference type="EMBL" id="KAK3949620.1"/>
    </source>
</evidence>
<dbReference type="EMBL" id="MU859207">
    <property type="protein sequence ID" value="KAK3949620.1"/>
    <property type="molecule type" value="Genomic_DNA"/>
</dbReference>
<organism evidence="2 3">
    <name type="scientific">Pseudoneurospora amorphoporcata</name>
    <dbReference type="NCBI Taxonomy" id="241081"/>
    <lineage>
        <taxon>Eukaryota</taxon>
        <taxon>Fungi</taxon>
        <taxon>Dikarya</taxon>
        <taxon>Ascomycota</taxon>
        <taxon>Pezizomycotina</taxon>
        <taxon>Sordariomycetes</taxon>
        <taxon>Sordariomycetidae</taxon>
        <taxon>Sordariales</taxon>
        <taxon>Sordariaceae</taxon>
        <taxon>Pseudoneurospora</taxon>
    </lineage>
</organism>
<protein>
    <submittedName>
        <fullName evidence="2">Uncharacterized protein</fullName>
    </submittedName>
</protein>
<proteinExistence type="predicted"/>
<evidence type="ECO:0000313" key="3">
    <source>
        <dbReference type="Proteomes" id="UP001303222"/>
    </source>
</evidence>
<gene>
    <name evidence="2" type="ORF">QBC32DRAFT_348696</name>
</gene>
<accession>A0AAN6NPY3</accession>
<keyword evidence="3" id="KW-1185">Reference proteome</keyword>
<evidence type="ECO:0000256" key="1">
    <source>
        <dbReference type="SAM" id="MobiDB-lite"/>
    </source>
</evidence>
<reference evidence="2" key="2">
    <citation type="submission" date="2023-06" db="EMBL/GenBank/DDBJ databases">
        <authorList>
            <consortium name="Lawrence Berkeley National Laboratory"/>
            <person name="Mondo S.J."/>
            <person name="Hensen N."/>
            <person name="Bonometti L."/>
            <person name="Westerberg I."/>
            <person name="Brannstrom I.O."/>
            <person name="Guillou S."/>
            <person name="Cros-Aarteil S."/>
            <person name="Calhoun S."/>
            <person name="Haridas S."/>
            <person name="Kuo A."/>
            <person name="Pangilinan J."/>
            <person name="Riley R."/>
            <person name="Labutti K."/>
            <person name="Andreopoulos B."/>
            <person name="Lipzen A."/>
            <person name="Chen C."/>
            <person name="Yanf M."/>
            <person name="Daum C."/>
            <person name="Ng V."/>
            <person name="Clum A."/>
            <person name="Steindorff A."/>
            <person name="Ohm R."/>
            <person name="Martin F."/>
            <person name="Silar P."/>
            <person name="Natvig D."/>
            <person name="Lalanne C."/>
            <person name="Gautier V."/>
            <person name="Ament-Velasquez S.L."/>
            <person name="Kruys A."/>
            <person name="Hutchinson M.I."/>
            <person name="Powell A.J."/>
            <person name="Barry K."/>
            <person name="Miller A.N."/>
            <person name="Grigoriev I.V."/>
            <person name="Debuchy R."/>
            <person name="Gladieux P."/>
            <person name="Thoren M.H."/>
            <person name="Johannesson H."/>
        </authorList>
    </citation>
    <scope>NUCLEOTIDE SEQUENCE</scope>
    <source>
        <strain evidence="2">CBS 626.80</strain>
    </source>
</reference>
<sequence>MGFNRVNAVGGGCPGCYENEEMPIYVNSVPPPPPPGPAPIIYNEIPAPPPSPPPVVVNDIQSPPPQTPPTVVNNVEPNPLPNLPPTVMNNVPPAPPKPMPPMIVNNNVAAECDCLDCGCGNDFGDAQFVQEDVEYVEEPAVAYMPIGTTSFVEDVSYDMDYDDGVMLGGQSVVYP</sequence>